<dbReference type="AlphaFoldDB" id="A0A3N0CAL1"/>
<gene>
    <name evidence="1" type="ORF">EFK50_21275</name>
</gene>
<evidence type="ECO:0000313" key="1">
    <source>
        <dbReference type="EMBL" id="RNL60211.1"/>
    </source>
</evidence>
<reference evidence="1 2" key="1">
    <citation type="submission" date="2018-11" db="EMBL/GenBank/DDBJ databases">
        <authorList>
            <person name="Li F."/>
        </authorList>
    </citation>
    <scope>NUCLEOTIDE SEQUENCE [LARGE SCALE GENOMIC DNA]</scope>
    <source>
        <strain evidence="1 2">Gsoil 097</strain>
    </source>
</reference>
<dbReference type="EMBL" id="RJSE01000010">
    <property type="protein sequence ID" value="RNL60211.1"/>
    <property type="molecule type" value="Genomic_DNA"/>
</dbReference>
<protein>
    <submittedName>
        <fullName evidence="1">Uncharacterized protein</fullName>
    </submittedName>
</protein>
<dbReference type="RefSeq" id="WP_221177518.1">
    <property type="nucleotide sequence ID" value="NZ_RJSE01000010.1"/>
</dbReference>
<proteinExistence type="predicted"/>
<sequence length="61" mass="6700">LVSEPDGLAERVEAMHKAVRLYGPKSPLVCEHCKDDDGNQRLYPCPTIALLPAPVDAEVDR</sequence>
<evidence type="ECO:0000313" key="2">
    <source>
        <dbReference type="Proteomes" id="UP000267128"/>
    </source>
</evidence>
<organism evidence="1 2">
    <name type="scientific">Nocardioides marmoriginsengisoli</name>
    <dbReference type="NCBI Taxonomy" id="661483"/>
    <lineage>
        <taxon>Bacteria</taxon>
        <taxon>Bacillati</taxon>
        <taxon>Actinomycetota</taxon>
        <taxon>Actinomycetes</taxon>
        <taxon>Propionibacteriales</taxon>
        <taxon>Nocardioidaceae</taxon>
        <taxon>Nocardioides</taxon>
    </lineage>
</organism>
<dbReference type="Proteomes" id="UP000267128">
    <property type="component" value="Unassembled WGS sequence"/>
</dbReference>
<keyword evidence="2" id="KW-1185">Reference proteome</keyword>
<accession>A0A3N0CAL1</accession>
<name>A0A3N0CAL1_9ACTN</name>
<feature type="non-terminal residue" evidence="1">
    <location>
        <position position="1"/>
    </location>
</feature>
<comment type="caution">
    <text evidence="1">The sequence shown here is derived from an EMBL/GenBank/DDBJ whole genome shotgun (WGS) entry which is preliminary data.</text>
</comment>